<accession>A0AAV6GT09</accession>
<evidence type="ECO:0000259" key="1">
    <source>
        <dbReference type="PROSITE" id="PS50195"/>
    </source>
</evidence>
<keyword evidence="3" id="KW-1185">Reference proteome</keyword>
<dbReference type="EMBL" id="JADWDJ010000007">
    <property type="protein sequence ID" value="KAG5278313.1"/>
    <property type="molecule type" value="Genomic_DNA"/>
</dbReference>
<dbReference type="PANTHER" id="PTHR47194:SF3">
    <property type="entry name" value="SORTING NEXIN 29"/>
    <property type="match status" value="1"/>
</dbReference>
<dbReference type="GO" id="GO:0035091">
    <property type="term" value="F:phosphatidylinositol binding"/>
    <property type="evidence" value="ECO:0007669"/>
    <property type="project" value="InterPro"/>
</dbReference>
<dbReference type="Gene3D" id="3.30.1520.10">
    <property type="entry name" value="Phox-like domain"/>
    <property type="match status" value="1"/>
</dbReference>
<proteinExistence type="predicted"/>
<dbReference type="InterPro" id="IPR036871">
    <property type="entry name" value="PX_dom_sf"/>
</dbReference>
<reference evidence="2" key="1">
    <citation type="submission" date="2020-10" db="EMBL/GenBank/DDBJ databases">
        <title>Chromosome-scale genome assembly of the Allis shad, Alosa alosa.</title>
        <authorList>
            <person name="Margot Z."/>
            <person name="Christophe K."/>
            <person name="Cabau C."/>
            <person name="Louis A."/>
            <person name="Berthelot C."/>
            <person name="Parey E."/>
            <person name="Roest Crollius H."/>
            <person name="Montfort J."/>
            <person name="Robinson-Rechavi M."/>
            <person name="Bucao C."/>
            <person name="Bouchez O."/>
            <person name="Gislard M."/>
            <person name="Lluch J."/>
            <person name="Milhes M."/>
            <person name="Lampietro C."/>
            <person name="Lopez Roques C."/>
            <person name="Donnadieu C."/>
            <person name="Braasch I."/>
            <person name="Desvignes T."/>
            <person name="Postlethwait J."/>
            <person name="Bobe J."/>
            <person name="Guiguen Y."/>
        </authorList>
    </citation>
    <scope>NUCLEOTIDE SEQUENCE</scope>
    <source>
        <strain evidence="2">M-15738</strain>
        <tissue evidence="2">Blood</tissue>
    </source>
</reference>
<evidence type="ECO:0000313" key="3">
    <source>
        <dbReference type="Proteomes" id="UP000823561"/>
    </source>
</evidence>
<dbReference type="AlphaFoldDB" id="A0AAV6GT09"/>
<dbReference type="InterPro" id="IPR001683">
    <property type="entry name" value="PX_dom"/>
</dbReference>
<organism evidence="2 3">
    <name type="scientific">Alosa alosa</name>
    <name type="common">allis shad</name>
    <dbReference type="NCBI Taxonomy" id="278164"/>
    <lineage>
        <taxon>Eukaryota</taxon>
        <taxon>Metazoa</taxon>
        <taxon>Chordata</taxon>
        <taxon>Craniata</taxon>
        <taxon>Vertebrata</taxon>
        <taxon>Euteleostomi</taxon>
        <taxon>Actinopterygii</taxon>
        <taxon>Neopterygii</taxon>
        <taxon>Teleostei</taxon>
        <taxon>Clupei</taxon>
        <taxon>Clupeiformes</taxon>
        <taxon>Clupeoidei</taxon>
        <taxon>Clupeidae</taxon>
        <taxon>Alosa</taxon>
    </lineage>
</organism>
<name>A0AAV6GT09_9TELE</name>
<evidence type="ECO:0000313" key="2">
    <source>
        <dbReference type="EMBL" id="KAG5278313.1"/>
    </source>
</evidence>
<dbReference type="PROSITE" id="PS50195">
    <property type="entry name" value="PX"/>
    <property type="match status" value="1"/>
</dbReference>
<sequence>MVGGVACVTAETTRAAEAAPLHPPSRDHWGCCPTADDRINAYIEEEVQRRLKKLNLLNGDNNLDLSLSSRSLKEETAVSDDEKLNNKVDPRRLKYERLVSVPLGPSPESLKDPVKISIPRYVLRGQGKDEHFEFEVKITVLDETWTVFRRYSRFREMHKSLKMKYPELGGLEFPPKKLFGNRDERMVSERRNHLEVCSSDAGTFFLLHNLCLEEMGKVE</sequence>
<feature type="domain" description="PX" evidence="1">
    <location>
        <begin position="112"/>
        <end position="219"/>
    </location>
</feature>
<dbReference type="Proteomes" id="UP000823561">
    <property type="component" value="Chromosome 7"/>
</dbReference>
<protein>
    <recommendedName>
        <fullName evidence="1">PX domain-containing protein</fullName>
    </recommendedName>
</protein>
<gene>
    <name evidence="2" type="ORF">AALO_G00097580</name>
</gene>
<dbReference type="Pfam" id="PF00787">
    <property type="entry name" value="PX"/>
    <property type="match status" value="1"/>
</dbReference>
<dbReference type="SUPFAM" id="SSF64268">
    <property type="entry name" value="PX domain"/>
    <property type="match status" value="1"/>
</dbReference>
<comment type="caution">
    <text evidence="2">The sequence shown here is derived from an EMBL/GenBank/DDBJ whole genome shotgun (WGS) entry which is preliminary data.</text>
</comment>
<dbReference type="SMART" id="SM00312">
    <property type="entry name" value="PX"/>
    <property type="match status" value="1"/>
</dbReference>
<dbReference type="PANTHER" id="PTHR47194">
    <property type="entry name" value="SORTING NEXIN-29-RELATED"/>
    <property type="match status" value="1"/>
</dbReference>